<dbReference type="InterPro" id="IPR002397">
    <property type="entry name" value="Cyt_P450_B"/>
</dbReference>
<evidence type="ECO:0000256" key="1">
    <source>
        <dbReference type="ARBA" id="ARBA00010617"/>
    </source>
</evidence>
<dbReference type="PANTHER" id="PTHR46696">
    <property type="entry name" value="P450, PUTATIVE (EUROFUNG)-RELATED"/>
    <property type="match status" value="1"/>
</dbReference>
<dbReference type="InterPro" id="IPR036396">
    <property type="entry name" value="Cyt_P450_sf"/>
</dbReference>
<dbReference type="GO" id="GO:0016705">
    <property type="term" value="F:oxidoreductase activity, acting on paired donors, with incorporation or reduction of molecular oxygen"/>
    <property type="evidence" value="ECO:0007669"/>
    <property type="project" value="InterPro"/>
</dbReference>
<dbReference type="Pfam" id="PF00067">
    <property type="entry name" value="p450"/>
    <property type="match status" value="1"/>
</dbReference>
<protein>
    <submittedName>
        <fullName evidence="2">Cytochrome P450</fullName>
    </submittedName>
</protein>
<evidence type="ECO:0000313" key="2">
    <source>
        <dbReference type="EMBL" id="MBB4946780.1"/>
    </source>
</evidence>
<keyword evidence="3" id="KW-1185">Reference proteome</keyword>
<dbReference type="EMBL" id="JACHJR010000001">
    <property type="protein sequence ID" value="MBB4946780.1"/>
    <property type="molecule type" value="Genomic_DNA"/>
</dbReference>
<dbReference type="GO" id="GO:0020037">
    <property type="term" value="F:heme binding"/>
    <property type="evidence" value="ECO:0007669"/>
    <property type="project" value="InterPro"/>
</dbReference>
<dbReference type="GO" id="GO:0004497">
    <property type="term" value="F:monooxygenase activity"/>
    <property type="evidence" value="ECO:0007669"/>
    <property type="project" value="InterPro"/>
</dbReference>
<dbReference type="AlphaFoldDB" id="A0A7W7SAA6"/>
<name>A0A7W7SAA6_9ACTN</name>
<dbReference type="GO" id="GO:0005506">
    <property type="term" value="F:iron ion binding"/>
    <property type="evidence" value="ECO:0007669"/>
    <property type="project" value="InterPro"/>
</dbReference>
<gene>
    <name evidence="2" type="ORF">F4556_002315</name>
</gene>
<dbReference type="InterPro" id="IPR001128">
    <property type="entry name" value="Cyt_P450"/>
</dbReference>
<dbReference type="SUPFAM" id="SSF48264">
    <property type="entry name" value="Cytochrome P450"/>
    <property type="match status" value="1"/>
</dbReference>
<organism evidence="2 3">
    <name type="scientific">Kitasatospora gansuensis</name>
    <dbReference type="NCBI Taxonomy" id="258050"/>
    <lineage>
        <taxon>Bacteria</taxon>
        <taxon>Bacillati</taxon>
        <taxon>Actinomycetota</taxon>
        <taxon>Actinomycetes</taxon>
        <taxon>Kitasatosporales</taxon>
        <taxon>Streptomycetaceae</taxon>
        <taxon>Kitasatospora</taxon>
    </lineage>
</organism>
<dbReference type="PRINTS" id="PR00359">
    <property type="entry name" value="BP450"/>
</dbReference>
<comment type="caution">
    <text evidence="2">The sequence shown here is derived from an EMBL/GenBank/DDBJ whole genome shotgun (WGS) entry which is preliminary data.</text>
</comment>
<accession>A0A7W7SAA6</accession>
<evidence type="ECO:0000313" key="3">
    <source>
        <dbReference type="Proteomes" id="UP000573327"/>
    </source>
</evidence>
<comment type="similarity">
    <text evidence="1">Belongs to the cytochrome P450 family.</text>
</comment>
<reference evidence="2 3" key="1">
    <citation type="submission" date="2020-08" db="EMBL/GenBank/DDBJ databases">
        <title>Sequencing the genomes of 1000 actinobacteria strains.</title>
        <authorList>
            <person name="Klenk H.-P."/>
        </authorList>
    </citation>
    <scope>NUCLEOTIDE SEQUENCE [LARGE SCALE GENOMIC DNA]</scope>
    <source>
        <strain evidence="2 3">DSM 44786</strain>
    </source>
</reference>
<dbReference type="Gene3D" id="1.10.630.10">
    <property type="entry name" value="Cytochrome P450"/>
    <property type="match status" value="1"/>
</dbReference>
<sequence length="386" mass="42053">MPDYDPLSAVMVTDPYPTYSELRDSAPVFWSDRLDSWVLTRYEDCRAVLGDAANFASDWRRAGHESASTVMSMQALDPPDHTPIRRLFTTAFRDQDLDHIGDMALAETTELLEKFSTAEEFDFTAELARPVALSAVCRLLGVDIPPVADFAAQSDALVHGMDAGLRPEVLEPAMAARKEINELIAGWHHATRGPGLLTQVLAGAAQAGVSEGEIWNSSRVLFLAGFSTTVGAAANAVLALLERPEALERLRDPKLLETGVDELLRFDSPVQGTTRACVRRTTIGDVTVERGQLVLMLFGAANRDPAQFASPDELVLDRSPNRHLSLGWGPHACSGAMLARIIIRALVTGLIRAPRPPRLAGPPVRETRATLRYPDRLPVTFRTAGS</sequence>
<dbReference type="Proteomes" id="UP000573327">
    <property type="component" value="Unassembled WGS sequence"/>
</dbReference>
<dbReference type="PANTHER" id="PTHR46696:SF1">
    <property type="entry name" value="CYTOCHROME P450 YJIB-RELATED"/>
    <property type="match status" value="1"/>
</dbReference>
<dbReference type="RefSeq" id="WP_184914010.1">
    <property type="nucleotide sequence ID" value="NZ_JACHJR010000001.1"/>
</dbReference>
<proteinExistence type="inferred from homology"/>